<sequence>MLINYDFPELRKHNEDADKKMTCFKEFLKGLEEGVTEKKILSILSPLVPDHMYREECYYLTILSMVANTKNPECDPTKPRVQT</sequence>
<dbReference type="InterPro" id="IPR021328">
    <property type="entry name" value="CotB-like"/>
</dbReference>
<gene>
    <name evidence="1" type="ORF">ACJDUG_01035</name>
</gene>
<dbReference type="Gene3D" id="1.20.1260.120">
    <property type="entry name" value="Protein of unknown function DUF2935"/>
    <property type="match status" value="1"/>
</dbReference>
<dbReference type="Proteomes" id="UP001623591">
    <property type="component" value="Unassembled WGS sequence"/>
</dbReference>
<dbReference type="Pfam" id="PF11155">
    <property type="entry name" value="DUF2935"/>
    <property type="match status" value="1"/>
</dbReference>
<proteinExistence type="predicted"/>
<dbReference type="EMBL" id="JBJHZZ010000001">
    <property type="protein sequence ID" value="MFL0245559.1"/>
    <property type="molecule type" value="Genomic_DNA"/>
</dbReference>
<dbReference type="SUPFAM" id="SSF158430">
    <property type="entry name" value="Bacillus cereus metalloprotein-like"/>
    <property type="match status" value="1"/>
</dbReference>
<keyword evidence="2" id="KW-1185">Reference proteome</keyword>
<comment type="caution">
    <text evidence="1">The sequence shown here is derived from an EMBL/GenBank/DDBJ whole genome shotgun (WGS) entry which is preliminary data.</text>
</comment>
<evidence type="ECO:0000313" key="2">
    <source>
        <dbReference type="Proteomes" id="UP001623591"/>
    </source>
</evidence>
<name>A0ABW8SYM2_9CLOT</name>
<evidence type="ECO:0000313" key="1">
    <source>
        <dbReference type="EMBL" id="MFL0245559.1"/>
    </source>
</evidence>
<dbReference type="RefSeq" id="WP_406768016.1">
    <property type="nucleotide sequence ID" value="NZ_JBJHZZ010000001.1"/>
</dbReference>
<organism evidence="1 2">
    <name type="scientific">Candidatus Clostridium stratigraminis</name>
    <dbReference type="NCBI Taxonomy" id="3381661"/>
    <lineage>
        <taxon>Bacteria</taxon>
        <taxon>Bacillati</taxon>
        <taxon>Bacillota</taxon>
        <taxon>Clostridia</taxon>
        <taxon>Eubacteriales</taxon>
        <taxon>Clostridiaceae</taxon>
        <taxon>Clostridium</taxon>
    </lineage>
</organism>
<accession>A0ABW8SYM2</accession>
<protein>
    <submittedName>
        <fullName evidence="1">DUF2935 domain-containing protein</fullName>
    </submittedName>
</protein>
<reference evidence="1 2" key="1">
    <citation type="submission" date="2024-11" db="EMBL/GenBank/DDBJ databases">
        <authorList>
            <person name="Heng Y.C."/>
            <person name="Lim A.C.H."/>
            <person name="Lee J.K.Y."/>
            <person name="Kittelmann S."/>
        </authorList>
    </citation>
    <scope>NUCLEOTIDE SEQUENCE [LARGE SCALE GENOMIC DNA]</scope>
    <source>
        <strain evidence="1 2">WILCCON 0185</strain>
    </source>
</reference>